<sequence length="55" mass="6489">MTVKIAEAETKFYHALKKFDHELATMWENHRDLVKNQGMTTTLTNLIENRLKNIT</sequence>
<evidence type="ECO:0000313" key="2">
    <source>
        <dbReference type="EMBL" id="CAF4491531.1"/>
    </source>
</evidence>
<dbReference type="EMBL" id="CAJOBI010079385">
    <property type="protein sequence ID" value="CAF4491531.1"/>
    <property type="molecule type" value="Genomic_DNA"/>
</dbReference>
<dbReference type="AlphaFoldDB" id="A0A8S2XFT4"/>
<reference evidence="2" key="1">
    <citation type="submission" date="2021-02" db="EMBL/GenBank/DDBJ databases">
        <authorList>
            <person name="Nowell W R."/>
        </authorList>
    </citation>
    <scope>NUCLEOTIDE SEQUENCE</scope>
</reference>
<feature type="non-terminal residue" evidence="2">
    <location>
        <position position="55"/>
    </location>
</feature>
<accession>A0A8S2XFT4</accession>
<proteinExistence type="predicted"/>
<comment type="caution">
    <text evidence="2">The sequence shown here is derived from an EMBL/GenBank/DDBJ whole genome shotgun (WGS) entry which is preliminary data.</text>
</comment>
<evidence type="ECO:0000313" key="3">
    <source>
        <dbReference type="Proteomes" id="UP000676336"/>
    </source>
</evidence>
<feature type="non-terminal residue" evidence="2">
    <location>
        <position position="1"/>
    </location>
</feature>
<protein>
    <submittedName>
        <fullName evidence="2">Uncharacterized protein</fullName>
    </submittedName>
</protein>
<gene>
    <name evidence="1" type="ORF">BYL167_LOCUS30842</name>
    <name evidence="2" type="ORF">SMN809_LOCUS34500</name>
</gene>
<evidence type="ECO:0000313" key="1">
    <source>
        <dbReference type="EMBL" id="CAF4383578.1"/>
    </source>
</evidence>
<organism evidence="2 3">
    <name type="scientific">Rotaria magnacalcarata</name>
    <dbReference type="NCBI Taxonomy" id="392030"/>
    <lineage>
        <taxon>Eukaryota</taxon>
        <taxon>Metazoa</taxon>
        <taxon>Spiralia</taxon>
        <taxon>Gnathifera</taxon>
        <taxon>Rotifera</taxon>
        <taxon>Eurotatoria</taxon>
        <taxon>Bdelloidea</taxon>
        <taxon>Philodinida</taxon>
        <taxon>Philodinidae</taxon>
        <taxon>Rotaria</taxon>
    </lineage>
</organism>
<dbReference type="Proteomes" id="UP000676336">
    <property type="component" value="Unassembled WGS sequence"/>
</dbReference>
<dbReference type="EMBL" id="CAJOBH010051967">
    <property type="protein sequence ID" value="CAF4383578.1"/>
    <property type="molecule type" value="Genomic_DNA"/>
</dbReference>
<dbReference type="Proteomes" id="UP000681967">
    <property type="component" value="Unassembled WGS sequence"/>
</dbReference>
<name>A0A8S2XFT4_9BILA</name>